<evidence type="ECO:0000259" key="2">
    <source>
        <dbReference type="Pfam" id="PF05183"/>
    </source>
</evidence>
<evidence type="ECO:0000256" key="1">
    <source>
        <dbReference type="RuleBase" id="RU363098"/>
    </source>
</evidence>
<protein>
    <recommendedName>
        <fullName evidence="1">RNA-dependent RNA polymerase</fullName>
        <ecNumber evidence="1">2.7.7.48</ecNumber>
    </recommendedName>
</protein>
<dbReference type="InterPro" id="IPR057596">
    <property type="entry name" value="RDRP_core"/>
</dbReference>
<proteinExistence type="inferred from homology"/>
<dbReference type="GO" id="GO:0003723">
    <property type="term" value="F:RNA binding"/>
    <property type="evidence" value="ECO:0007669"/>
    <property type="project" value="UniProtKB-KW"/>
</dbReference>
<dbReference type="Proteomes" id="UP001385951">
    <property type="component" value="Unassembled WGS sequence"/>
</dbReference>
<dbReference type="PANTHER" id="PTHR23079:SF55">
    <property type="entry name" value="RNA-DIRECTED RNA POLYMERASE"/>
    <property type="match status" value="1"/>
</dbReference>
<dbReference type="GO" id="GO:0031380">
    <property type="term" value="C:nuclear RNA-directed RNA polymerase complex"/>
    <property type="evidence" value="ECO:0007669"/>
    <property type="project" value="TreeGrafter"/>
</dbReference>
<dbReference type="GO" id="GO:0030422">
    <property type="term" value="P:siRNA processing"/>
    <property type="evidence" value="ECO:0007669"/>
    <property type="project" value="TreeGrafter"/>
</dbReference>
<name>A0AAW0GU90_9APHY</name>
<comment type="catalytic activity">
    <reaction evidence="1">
        <text>RNA(n) + a ribonucleoside 5'-triphosphate = RNA(n+1) + diphosphate</text>
        <dbReference type="Rhea" id="RHEA:21248"/>
        <dbReference type="Rhea" id="RHEA-COMP:14527"/>
        <dbReference type="Rhea" id="RHEA-COMP:17342"/>
        <dbReference type="ChEBI" id="CHEBI:33019"/>
        <dbReference type="ChEBI" id="CHEBI:61557"/>
        <dbReference type="ChEBI" id="CHEBI:140395"/>
        <dbReference type="EC" id="2.7.7.48"/>
    </reaction>
</comment>
<comment type="caution">
    <text evidence="3">The sequence shown here is derived from an EMBL/GenBank/DDBJ whole genome shotgun (WGS) entry which is preliminary data.</text>
</comment>
<dbReference type="EC" id="2.7.7.48" evidence="1"/>
<dbReference type="EMBL" id="JASBNA010000003">
    <property type="protein sequence ID" value="KAK7693993.1"/>
    <property type="molecule type" value="Genomic_DNA"/>
</dbReference>
<evidence type="ECO:0000313" key="3">
    <source>
        <dbReference type="EMBL" id="KAK7693993.1"/>
    </source>
</evidence>
<dbReference type="AlphaFoldDB" id="A0AAW0GU90"/>
<evidence type="ECO:0000313" key="4">
    <source>
        <dbReference type="Proteomes" id="UP001385951"/>
    </source>
</evidence>
<gene>
    <name evidence="3" type="ORF">QCA50_003569</name>
</gene>
<keyword evidence="4" id="KW-1185">Reference proteome</keyword>
<comment type="similarity">
    <text evidence="1">Belongs to the RdRP family.</text>
</comment>
<dbReference type="InterPro" id="IPR007855">
    <property type="entry name" value="RDRP"/>
</dbReference>
<keyword evidence="1" id="KW-0548">Nucleotidyltransferase</keyword>
<accession>A0AAW0GU90</accession>
<reference evidence="3 4" key="1">
    <citation type="submission" date="2022-09" db="EMBL/GenBank/DDBJ databases">
        <authorList>
            <person name="Palmer J.M."/>
        </authorList>
    </citation>
    <scope>NUCLEOTIDE SEQUENCE [LARGE SCALE GENOMIC DNA]</scope>
    <source>
        <strain evidence="3 4">DSM 7382</strain>
    </source>
</reference>
<organism evidence="3 4">
    <name type="scientific">Cerrena zonata</name>
    <dbReference type="NCBI Taxonomy" id="2478898"/>
    <lineage>
        <taxon>Eukaryota</taxon>
        <taxon>Fungi</taxon>
        <taxon>Dikarya</taxon>
        <taxon>Basidiomycota</taxon>
        <taxon>Agaricomycotina</taxon>
        <taxon>Agaricomycetes</taxon>
        <taxon>Polyporales</taxon>
        <taxon>Cerrenaceae</taxon>
        <taxon>Cerrena</taxon>
    </lineage>
</organism>
<keyword evidence="1" id="KW-0696">RNA-directed RNA polymerase</keyword>
<feature type="domain" description="RDRP core" evidence="2">
    <location>
        <begin position="416"/>
        <end position="530"/>
    </location>
</feature>
<dbReference type="GO" id="GO:0003968">
    <property type="term" value="F:RNA-directed RNA polymerase activity"/>
    <property type="evidence" value="ECO:0007669"/>
    <property type="project" value="UniProtKB-KW"/>
</dbReference>
<keyword evidence="1" id="KW-0694">RNA-binding</keyword>
<keyword evidence="1" id="KW-0808">Transferase</keyword>
<dbReference type="PANTHER" id="PTHR23079">
    <property type="entry name" value="RNA-DEPENDENT RNA POLYMERASE"/>
    <property type="match status" value="1"/>
</dbReference>
<dbReference type="Pfam" id="PF05183">
    <property type="entry name" value="RdRP"/>
    <property type="match status" value="1"/>
</dbReference>
<sequence>MELEITSIDKEANQWDVKRVIGSLLHSSDFFNPTDPKDRPINFKVIVNEGISGTTHNGTGKLCLPSVTIGNKFLRIVYTRKKFITLNSRRLNFRKTDNRPPFYLLQELVKTPYMSPDLEEERERKLRLLSHSIHVDKLQFGVFYRPSTDNPKASRRYSNEYEVSFKDKSVGILWFEYDHKLIRIQLGDPMLEEEAYNVGITFANIKKFAIGHDSFGIPFICFDLFVPPVIQRERFNRTFTGNREEDSKKFRQRIDSINPSHAVVAPYAHQVRLVMHHEKQLSEFSELCRHAELQKPIRTQIEADAMGFFAHKQLYKITVWLQKCEWPIAFQLEGLLRNGLLNTNELMCELRPQIQRLIDERPDIAAEMLKSFADALRTQDVKSPAADIFNSIFAKLSKPLQLRLSPGNFLCHHVTVTPTRILMEGPYPIQSNRVIRQYAEYQNNFIRVDFRDEDRLQYRWERDVDGHILLTERVGGILKNGLDVAGRHFEFLAYSSSALREHAVWFMYPFVNKDGRKVTANVIRSGLGRLFWSYQDSIQVCRSNGAGIYGDRSLCQGTS</sequence>